<reference evidence="3" key="1">
    <citation type="journal article" date="2019" name="Int. J. Syst. Evol. Microbiol.">
        <title>The Global Catalogue of Microorganisms (GCM) 10K type strain sequencing project: providing services to taxonomists for standard genome sequencing and annotation.</title>
        <authorList>
            <consortium name="The Broad Institute Genomics Platform"/>
            <consortium name="The Broad Institute Genome Sequencing Center for Infectious Disease"/>
            <person name="Wu L."/>
            <person name="Ma J."/>
        </authorList>
    </citation>
    <scope>NUCLEOTIDE SEQUENCE [LARGE SCALE GENOMIC DNA]</scope>
    <source>
        <strain evidence="3">CGMCC 4.7304</strain>
    </source>
</reference>
<dbReference type="Gene3D" id="1.10.260.40">
    <property type="entry name" value="lambda repressor-like DNA-binding domains"/>
    <property type="match status" value="1"/>
</dbReference>
<comment type="caution">
    <text evidence="2">The sequence shown here is derived from an EMBL/GenBank/DDBJ whole genome shotgun (WGS) entry which is preliminary data.</text>
</comment>
<dbReference type="SMART" id="SM00530">
    <property type="entry name" value="HTH_XRE"/>
    <property type="match status" value="1"/>
</dbReference>
<dbReference type="Proteomes" id="UP001596083">
    <property type="component" value="Unassembled WGS sequence"/>
</dbReference>
<dbReference type="InterPro" id="IPR043917">
    <property type="entry name" value="DUF5753"/>
</dbReference>
<gene>
    <name evidence="2" type="ORF">ACFP1Z_03725</name>
</gene>
<dbReference type="Pfam" id="PF19054">
    <property type="entry name" value="DUF5753"/>
    <property type="match status" value="1"/>
</dbReference>
<evidence type="ECO:0000313" key="2">
    <source>
        <dbReference type="EMBL" id="MFC5719295.1"/>
    </source>
</evidence>
<dbReference type="SUPFAM" id="SSF47413">
    <property type="entry name" value="lambda repressor-like DNA-binding domains"/>
    <property type="match status" value="1"/>
</dbReference>
<dbReference type="RefSeq" id="WP_390314345.1">
    <property type="nucleotide sequence ID" value="NZ_JBHSPB010000002.1"/>
</dbReference>
<dbReference type="CDD" id="cd00093">
    <property type="entry name" value="HTH_XRE"/>
    <property type="match status" value="1"/>
</dbReference>
<feature type="domain" description="HTH cro/C1-type" evidence="1">
    <location>
        <begin position="25"/>
        <end position="67"/>
    </location>
</feature>
<sequence>MSTEEESVDPADPRALPLAHFGQEVRLERERLGISRRELGAEAHASYALVAKIEAGERVPRLEFAEACDRLFPDAHGRFVRLSRLVVRFAFPPWFRKYVELEERAEAIRMYHCQLVPGLLQTEAYARAIMAAGRYANAENYVTARMERQRILASEAPPHLWVILDEGVLRRVVGSREVMKEQLERLKGIAETPQHVIQVIPEDGRPYNGSCGPFGLLSFSDEPDALYVDGYPRGYVLGDRADVAGGAHSYDLLRADALSPEESALLIDAILKEEYS</sequence>
<keyword evidence="3" id="KW-1185">Reference proteome</keyword>
<evidence type="ECO:0000313" key="3">
    <source>
        <dbReference type="Proteomes" id="UP001596083"/>
    </source>
</evidence>
<evidence type="ECO:0000259" key="1">
    <source>
        <dbReference type="PROSITE" id="PS50943"/>
    </source>
</evidence>
<organism evidence="2 3">
    <name type="scientific">Streptomyces gamaensis</name>
    <dbReference type="NCBI Taxonomy" id="1763542"/>
    <lineage>
        <taxon>Bacteria</taxon>
        <taxon>Bacillati</taxon>
        <taxon>Actinomycetota</taxon>
        <taxon>Actinomycetes</taxon>
        <taxon>Kitasatosporales</taxon>
        <taxon>Streptomycetaceae</taxon>
        <taxon>Streptomyces</taxon>
    </lineage>
</organism>
<name>A0ABW0YYY5_9ACTN</name>
<dbReference type="EMBL" id="JBHSPB010000002">
    <property type="protein sequence ID" value="MFC5719295.1"/>
    <property type="molecule type" value="Genomic_DNA"/>
</dbReference>
<dbReference type="PROSITE" id="PS50943">
    <property type="entry name" value="HTH_CROC1"/>
    <property type="match status" value="1"/>
</dbReference>
<dbReference type="InterPro" id="IPR001387">
    <property type="entry name" value="Cro/C1-type_HTH"/>
</dbReference>
<dbReference type="Pfam" id="PF13560">
    <property type="entry name" value="HTH_31"/>
    <property type="match status" value="1"/>
</dbReference>
<proteinExistence type="predicted"/>
<accession>A0ABW0YYY5</accession>
<protein>
    <submittedName>
        <fullName evidence="2">Scr1 family TA system antitoxin-like transcriptional regulator</fullName>
    </submittedName>
</protein>
<dbReference type="InterPro" id="IPR010982">
    <property type="entry name" value="Lambda_DNA-bd_dom_sf"/>
</dbReference>